<sequence length="138" mass="14384">MTGDQAGPARKRPFVVLTALVLVAALVLTSAWVLVGALREDCVEPLASRPGTSGVIVKFRAGTTPLDDPDELAEVLGSVGCATGVELSVERPLAIEGVLLLRTAGALTPREMVIVVRAFEAEDDVEYAAPDEEVDATG</sequence>
<dbReference type="AlphaFoldDB" id="A0A6J4MYY4"/>
<name>A0A6J4MYY4_9ACTN</name>
<proteinExistence type="predicted"/>
<accession>A0A6J4MYY4</accession>
<reference evidence="1" key="1">
    <citation type="submission" date="2020-02" db="EMBL/GenBank/DDBJ databases">
        <authorList>
            <person name="Meier V. D."/>
        </authorList>
    </citation>
    <scope>NUCLEOTIDE SEQUENCE</scope>
    <source>
        <strain evidence="1">AVDCRST_MAG47</strain>
    </source>
</reference>
<organism evidence="1">
    <name type="scientific">uncultured Nocardioidaceae bacterium</name>
    <dbReference type="NCBI Taxonomy" id="253824"/>
    <lineage>
        <taxon>Bacteria</taxon>
        <taxon>Bacillati</taxon>
        <taxon>Actinomycetota</taxon>
        <taxon>Actinomycetes</taxon>
        <taxon>Propionibacteriales</taxon>
        <taxon>Nocardioidaceae</taxon>
        <taxon>environmental samples</taxon>
    </lineage>
</organism>
<protein>
    <submittedName>
        <fullName evidence="1">Uncharacterized protein</fullName>
    </submittedName>
</protein>
<dbReference type="EMBL" id="CADCUK010000102">
    <property type="protein sequence ID" value="CAA9372989.1"/>
    <property type="molecule type" value="Genomic_DNA"/>
</dbReference>
<evidence type="ECO:0000313" key="1">
    <source>
        <dbReference type="EMBL" id="CAA9372989.1"/>
    </source>
</evidence>
<gene>
    <name evidence="1" type="ORF">AVDCRST_MAG47-1417</name>
</gene>